<dbReference type="AlphaFoldDB" id="A0A2K9NVC5"/>
<dbReference type="EMBL" id="CP025704">
    <property type="protein sequence ID" value="AUN99473.1"/>
    <property type="molecule type" value="Genomic_DNA"/>
</dbReference>
<dbReference type="Proteomes" id="UP000235584">
    <property type="component" value="Chromosome"/>
</dbReference>
<name>A0A2K9NVC5_BACTC</name>
<proteinExistence type="predicted"/>
<dbReference type="KEGG" id="bsto:C0V70_15430"/>
<keyword evidence="2" id="KW-1185">Reference proteome</keyword>
<dbReference type="OrthoDB" id="5288375at2"/>
<dbReference type="RefSeq" id="WP_102244764.1">
    <property type="nucleotide sequence ID" value="NZ_CP025704.1"/>
</dbReference>
<sequence length="496" mass="56064">MKAFKKFTLFPVLLLSLSVSYSAEVKKQFYVLGGGGEPAGKSTIFDNDLKLISSFTGSKKNGWETTISFNGGHENTESIIAKKMSNVRNKGPFIESNYNELIDEMIKKIESGELAAGDQLMVTIDSHGARKGHEKTHQIALAGSALSNLKTLEGAQTIKLDNLEKLASLAAEKGVKLALVDMSCFSGNLLNIKNDKVCFISATGPEQYGYAGSVDLGIFTFTSTFSGKFYDLLKKGKNLEEIFLNARMRGDSPEFPMISSMEGDMIHQALYKMLLPYMRYNRKTITDFHESYNSNYRDFEKQVCSLNEQHNSLMSLLTQAEVMAKIGDESMNNEFRSLKWALEKYRDYQLAYEEALRAKLKVGDEIKAILEKDYAQDSALWKRYYPEAFINLDLDYTIKVMQELADKEQSERMKKIWLSSLKESQRQKEIIEEVKSKLSDNSKAALQNAQKAFADSGKTYSLASQVTVEARKVYDTLYKSMQKESKKSNPCREFVL</sequence>
<reference evidence="1 2" key="1">
    <citation type="submission" date="2018-01" db="EMBL/GenBank/DDBJ databases">
        <title>Complete genome sequence of Bacteriovorax stolpii DSM12778.</title>
        <authorList>
            <person name="Tang B."/>
            <person name="Chang J."/>
        </authorList>
    </citation>
    <scope>NUCLEOTIDE SEQUENCE [LARGE SCALE GENOMIC DNA]</scope>
    <source>
        <strain evidence="1 2">DSM 12778</strain>
    </source>
</reference>
<evidence type="ECO:0000313" key="2">
    <source>
        <dbReference type="Proteomes" id="UP000235584"/>
    </source>
</evidence>
<organism evidence="1 2">
    <name type="scientific">Bacteriovorax stolpii</name>
    <name type="common">Bdellovibrio stolpii</name>
    <dbReference type="NCBI Taxonomy" id="960"/>
    <lineage>
        <taxon>Bacteria</taxon>
        <taxon>Pseudomonadati</taxon>
        <taxon>Bdellovibrionota</taxon>
        <taxon>Bacteriovoracia</taxon>
        <taxon>Bacteriovoracales</taxon>
        <taxon>Bacteriovoracaceae</taxon>
        <taxon>Bacteriovorax</taxon>
    </lineage>
</organism>
<evidence type="ECO:0000313" key="1">
    <source>
        <dbReference type="EMBL" id="AUN99473.1"/>
    </source>
</evidence>
<accession>A0A2K9NVC5</accession>
<protein>
    <submittedName>
        <fullName evidence="1">Uncharacterized protein</fullName>
    </submittedName>
</protein>
<gene>
    <name evidence="1" type="ORF">C0V70_15430</name>
</gene>